<evidence type="ECO:0000256" key="5">
    <source>
        <dbReference type="ARBA" id="ARBA00022490"/>
    </source>
</evidence>
<dbReference type="GO" id="GO:0006047">
    <property type="term" value="P:UDP-N-acetylglucosamine metabolic process"/>
    <property type="evidence" value="ECO:0007669"/>
    <property type="project" value="TreeGrafter"/>
</dbReference>
<dbReference type="InterPro" id="IPR017932">
    <property type="entry name" value="GATase_2_dom"/>
</dbReference>
<evidence type="ECO:0000256" key="9">
    <source>
        <dbReference type="ARBA" id="ARBA00022962"/>
    </source>
</evidence>
<dbReference type="InterPro" id="IPR035466">
    <property type="entry name" value="GlmS/AgaS_SIS"/>
</dbReference>
<dbReference type="InterPro" id="IPR035490">
    <property type="entry name" value="GlmS/FrlB_SIS"/>
</dbReference>
<evidence type="ECO:0000256" key="8">
    <source>
        <dbReference type="ARBA" id="ARBA00022737"/>
    </source>
</evidence>
<protein>
    <recommendedName>
        <fullName evidence="4 10">Glutamine--fructose-6-phosphate aminotransferase [isomerizing]</fullName>
        <ecNumber evidence="3 10">2.6.1.16</ecNumber>
    </recommendedName>
    <alternativeName>
        <fullName evidence="10">D-fructose-6-phosphate amidotransferase</fullName>
    </alternativeName>
    <alternativeName>
        <fullName evidence="10">GFAT</fullName>
    </alternativeName>
    <alternativeName>
        <fullName evidence="10">Glucosamine-6-phosphate synthase</fullName>
    </alternativeName>
    <alternativeName>
        <fullName evidence="10">Hexosephosphate aminotransferase</fullName>
    </alternativeName>
    <alternativeName>
        <fullName evidence="10">L-glutamine--D-fructose-6-phosphate amidotransferase</fullName>
    </alternativeName>
</protein>
<comment type="caution">
    <text evidence="13">The sequence shown here is derived from an EMBL/GenBank/DDBJ whole genome shotgun (WGS) entry which is preliminary data.</text>
</comment>
<dbReference type="GO" id="GO:0004360">
    <property type="term" value="F:glutamine-fructose-6-phosphate transaminase (isomerizing) activity"/>
    <property type="evidence" value="ECO:0007669"/>
    <property type="project" value="UniProtKB-UniRule"/>
</dbReference>
<feature type="domain" description="Glutamine amidotransferase type-2" evidence="11">
    <location>
        <begin position="2"/>
        <end position="233"/>
    </location>
</feature>
<dbReference type="EMBL" id="BNJK01000001">
    <property type="protein sequence ID" value="GHO92656.1"/>
    <property type="molecule type" value="Genomic_DNA"/>
</dbReference>
<dbReference type="FunFam" id="3.40.50.10490:FF:000002">
    <property type="entry name" value="Glutamine--fructose-6-phosphate aminotransferase [isomerizing]"/>
    <property type="match status" value="1"/>
</dbReference>
<organism evidence="13 14">
    <name type="scientific">Reticulibacter mediterranei</name>
    <dbReference type="NCBI Taxonomy" id="2778369"/>
    <lineage>
        <taxon>Bacteria</taxon>
        <taxon>Bacillati</taxon>
        <taxon>Chloroflexota</taxon>
        <taxon>Ktedonobacteria</taxon>
        <taxon>Ktedonobacterales</taxon>
        <taxon>Reticulibacteraceae</taxon>
        <taxon>Reticulibacter</taxon>
    </lineage>
</organism>
<evidence type="ECO:0000256" key="2">
    <source>
        <dbReference type="ARBA" id="ARBA00004496"/>
    </source>
</evidence>
<evidence type="ECO:0000256" key="6">
    <source>
        <dbReference type="ARBA" id="ARBA00022576"/>
    </source>
</evidence>
<evidence type="ECO:0000259" key="11">
    <source>
        <dbReference type="PROSITE" id="PS51278"/>
    </source>
</evidence>
<comment type="subcellular location">
    <subcellularLocation>
        <location evidence="2 10">Cytoplasm</location>
    </subcellularLocation>
</comment>
<evidence type="ECO:0000256" key="10">
    <source>
        <dbReference type="HAMAP-Rule" id="MF_00164"/>
    </source>
</evidence>
<dbReference type="InterPro" id="IPR005855">
    <property type="entry name" value="GFAT"/>
</dbReference>
<dbReference type="InterPro" id="IPR029055">
    <property type="entry name" value="Ntn_hydrolases_N"/>
</dbReference>
<reference evidence="13" key="1">
    <citation type="submission" date="2020-10" db="EMBL/GenBank/DDBJ databases">
        <title>Taxonomic study of unclassified bacteria belonging to the class Ktedonobacteria.</title>
        <authorList>
            <person name="Yabe S."/>
            <person name="Wang C.M."/>
            <person name="Zheng Y."/>
            <person name="Sakai Y."/>
            <person name="Cavaletti L."/>
            <person name="Monciardini P."/>
            <person name="Donadio S."/>
        </authorList>
    </citation>
    <scope>NUCLEOTIDE SEQUENCE</scope>
    <source>
        <strain evidence="13">ID150040</strain>
    </source>
</reference>
<dbReference type="GO" id="GO:0046349">
    <property type="term" value="P:amino sugar biosynthetic process"/>
    <property type="evidence" value="ECO:0007669"/>
    <property type="project" value="UniProtKB-ARBA"/>
</dbReference>
<comment type="catalytic activity">
    <reaction evidence="1 10">
        <text>D-fructose 6-phosphate + L-glutamine = D-glucosamine 6-phosphate + L-glutamate</text>
        <dbReference type="Rhea" id="RHEA:13237"/>
        <dbReference type="ChEBI" id="CHEBI:29985"/>
        <dbReference type="ChEBI" id="CHEBI:58359"/>
        <dbReference type="ChEBI" id="CHEBI:58725"/>
        <dbReference type="ChEBI" id="CHEBI:61527"/>
        <dbReference type="EC" id="2.6.1.16"/>
    </reaction>
</comment>
<dbReference type="GO" id="GO:0005829">
    <property type="term" value="C:cytosol"/>
    <property type="evidence" value="ECO:0007669"/>
    <property type="project" value="TreeGrafter"/>
</dbReference>
<dbReference type="FunFam" id="3.60.20.10:FF:000006">
    <property type="entry name" value="Glutamine--fructose-6-phosphate aminotransferase [isomerizing]"/>
    <property type="match status" value="1"/>
</dbReference>
<feature type="active site" description="For Fru-6P isomerization activity" evidence="10">
    <location>
        <position position="624"/>
    </location>
</feature>
<keyword evidence="7 10" id="KW-0808">Transferase</keyword>
<dbReference type="PANTHER" id="PTHR10937">
    <property type="entry name" value="GLUCOSAMINE--FRUCTOSE-6-PHOSPHATE AMINOTRANSFERASE, ISOMERIZING"/>
    <property type="match status" value="1"/>
</dbReference>
<evidence type="ECO:0000256" key="7">
    <source>
        <dbReference type="ARBA" id="ARBA00022679"/>
    </source>
</evidence>
<name>A0A8J3IM21_9CHLR</name>
<dbReference type="NCBIfam" id="NF001484">
    <property type="entry name" value="PRK00331.1"/>
    <property type="match status" value="1"/>
</dbReference>
<comment type="subunit">
    <text evidence="10">Homodimer.</text>
</comment>
<evidence type="ECO:0000256" key="3">
    <source>
        <dbReference type="ARBA" id="ARBA00012916"/>
    </source>
</evidence>
<dbReference type="SUPFAM" id="SSF53697">
    <property type="entry name" value="SIS domain"/>
    <property type="match status" value="1"/>
</dbReference>
<proteinExistence type="inferred from homology"/>
<keyword evidence="5 10" id="KW-0963">Cytoplasm</keyword>
<dbReference type="Pfam" id="PF01380">
    <property type="entry name" value="SIS"/>
    <property type="match status" value="2"/>
</dbReference>
<dbReference type="GO" id="GO:0006002">
    <property type="term" value="P:fructose 6-phosphate metabolic process"/>
    <property type="evidence" value="ECO:0007669"/>
    <property type="project" value="TreeGrafter"/>
</dbReference>
<evidence type="ECO:0000256" key="4">
    <source>
        <dbReference type="ARBA" id="ARBA00016090"/>
    </source>
</evidence>
<dbReference type="CDD" id="cd05008">
    <property type="entry name" value="SIS_GlmS_GlmD_1"/>
    <property type="match status" value="1"/>
</dbReference>
<dbReference type="GO" id="GO:0005975">
    <property type="term" value="P:carbohydrate metabolic process"/>
    <property type="evidence" value="ECO:0007669"/>
    <property type="project" value="UniProtKB-UniRule"/>
</dbReference>
<keyword evidence="6 10" id="KW-0032">Aminotransferase</keyword>
<dbReference type="CDD" id="cd00714">
    <property type="entry name" value="GFAT"/>
    <property type="match status" value="1"/>
</dbReference>
<dbReference type="NCBIfam" id="TIGR01135">
    <property type="entry name" value="glmS"/>
    <property type="match status" value="1"/>
</dbReference>
<comment type="function">
    <text evidence="10">Catalyzes the first step in hexosamine metabolism, converting fructose-6P into glucosamine-6P using glutamine as a nitrogen source.</text>
</comment>
<dbReference type="SUPFAM" id="SSF56235">
    <property type="entry name" value="N-terminal nucleophile aminohydrolases (Ntn hydrolases)"/>
    <property type="match status" value="1"/>
</dbReference>
<dbReference type="FunFam" id="3.40.50.10490:FF:000001">
    <property type="entry name" value="Glutamine--fructose-6-phosphate aminotransferase [isomerizing]"/>
    <property type="match status" value="1"/>
</dbReference>
<feature type="active site" description="Nucleophile; for GATase activity" evidence="10">
    <location>
        <position position="2"/>
    </location>
</feature>
<dbReference type="InterPro" id="IPR001347">
    <property type="entry name" value="SIS_dom"/>
</dbReference>
<evidence type="ECO:0000313" key="14">
    <source>
        <dbReference type="Proteomes" id="UP000597444"/>
    </source>
</evidence>
<dbReference type="AlphaFoldDB" id="A0A8J3IM21"/>
<dbReference type="Pfam" id="PF13522">
    <property type="entry name" value="GATase_6"/>
    <property type="match status" value="1"/>
</dbReference>
<keyword evidence="9" id="KW-0315">Glutamine amidotransferase</keyword>
<evidence type="ECO:0000256" key="1">
    <source>
        <dbReference type="ARBA" id="ARBA00001031"/>
    </source>
</evidence>
<dbReference type="EC" id="2.6.1.16" evidence="3 10"/>
<dbReference type="Proteomes" id="UP000597444">
    <property type="component" value="Unassembled WGS sequence"/>
</dbReference>
<dbReference type="InterPro" id="IPR047084">
    <property type="entry name" value="GFAT_N"/>
</dbReference>
<evidence type="ECO:0000313" key="13">
    <source>
        <dbReference type="EMBL" id="GHO92656.1"/>
    </source>
</evidence>
<dbReference type="InterPro" id="IPR046348">
    <property type="entry name" value="SIS_dom_sf"/>
</dbReference>
<dbReference type="GO" id="GO:0097367">
    <property type="term" value="F:carbohydrate derivative binding"/>
    <property type="evidence" value="ECO:0007669"/>
    <property type="project" value="InterPro"/>
</dbReference>
<feature type="initiator methionine" description="Removed" evidence="10">
    <location>
        <position position="1"/>
    </location>
</feature>
<dbReference type="PROSITE" id="PS51278">
    <property type="entry name" value="GATASE_TYPE_2"/>
    <property type="match status" value="1"/>
</dbReference>
<keyword evidence="8" id="KW-0677">Repeat</keyword>
<keyword evidence="14" id="KW-1185">Reference proteome</keyword>
<dbReference type="CDD" id="cd05009">
    <property type="entry name" value="SIS_GlmS_GlmD_2"/>
    <property type="match status" value="1"/>
</dbReference>
<dbReference type="GO" id="GO:0006487">
    <property type="term" value="P:protein N-linked glycosylation"/>
    <property type="evidence" value="ECO:0007669"/>
    <property type="project" value="TreeGrafter"/>
</dbReference>
<accession>A0A8J3IM21</accession>
<dbReference type="Gene3D" id="3.60.20.10">
    <property type="entry name" value="Glutamine Phosphoribosylpyrophosphate, subunit 1, domain 1"/>
    <property type="match status" value="1"/>
</dbReference>
<dbReference type="Gene3D" id="3.40.50.10490">
    <property type="entry name" value="Glucose-6-phosphate isomerase like protein, domain 1"/>
    <property type="match status" value="2"/>
</dbReference>
<dbReference type="HAMAP" id="MF_00164">
    <property type="entry name" value="GlmS"/>
    <property type="match status" value="1"/>
</dbReference>
<dbReference type="RefSeq" id="WP_220203476.1">
    <property type="nucleotide sequence ID" value="NZ_BNJK01000001.1"/>
</dbReference>
<evidence type="ECO:0000259" key="12">
    <source>
        <dbReference type="PROSITE" id="PS51464"/>
    </source>
</evidence>
<gene>
    <name evidence="10 13" type="primary">glmS</name>
    <name evidence="13" type="ORF">KSF_027040</name>
</gene>
<sequence>MCGIIGYVGPEGTDVTTILLEGLSKLEYRGYDSAGIAVLTTNGDLSLHRQPGKIANLKKALELVATVDSASGPVAGTLGIGHTRWATHGRPNETNAHPHPDCTGLLTIVHNGIIENYAELRHELGSSGHTFLSETDTEVLAHLIERSYFGEAQHNLTEAVRLALQHVRGTYAIAVVSREQPDVLVGARCNGGPLIAGLGTNENFLASDIPALLKHTRRILVLEEGEIVELRPNSVSLFQQDGTPIQREPLTIEWDIEAAEKGGYPHFALKEIHEQPEALRRALLGRIQDGQLHLSELDALRQSGALDSIQRIIIIACGTSYHAGLLAKYAIEKWARIPVETITASEFRYCDPIIGPETLCVAVTQSGETLDTLVGIRQAREHGAPVIAITNVVASAITRLSDAVLYLQAGPEICVVATKTFVTSVATLYLLGLYLGQLRGHIAQEQVSELLTAMERLPDQIQHILDHADSSDDELQSLAKRMAKVSSMMFIGRGVGFPTALEGALKLKEISYIHAEGFPAGELKHGSIALLDPDTPLFAIATTSHIYEKVVSNIQEVRARDAQVLVVATEGDEKIKQHADHVLYVPDTQEILSPLLASIPLQLFAYYVAVARGCNVDQPRNLAKSVTVE</sequence>
<dbReference type="PANTHER" id="PTHR10937:SF0">
    <property type="entry name" value="GLUTAMINE--FRUCTOSE-6-PHOSPHATE TRANSAMINASE (ISOMERIZING)"/>
    <property type="match status" value="1"/>
</dbReference>
<dbReference type="PROSITE" id="PS51464">
    <property type="entry name" value="SIS"/>
    <property type="match status" value="2"/>
</dbReference>
<feature type="domain" description="SIS" evidence="12">
    <location>
        <begin position="302"/>
        <end position="441"/>
    </location>
</feature>
<feature type="domain" description="SIS" evidence="12">
    <location>
        <begin position="478"/>
        <end position="619"/>
    </location>
</feature>